<name>A0A6B8RFD8_9BACL</name>
<organism evidence="6 7">
    <name type="scientific">Paenibacillus psychroresistens</name>
    <dbReference type="NCBI Taxonomy" id="1778678"/>
    <lineage>
        <taxon>Bacteria</taxon>
        <taxon>Bacillati</taxon>
        <taxon>Bacillota</taxon>
        <taxon>Bacilli</taxon>
        <taxon>Bacillales</taxon>
        <taxon>Paenibacillaceae</taxon>
        <taxon>Paenibacillus</taxon>
    </lineage>
</organism>
<protein>
    <submittedName>
        <fullName evidence="6">TetR/AcrR family transcriptional regulator</fullName>
    </submittedName>
</protein>
<proteinExistence type="predicted"/>
<dbReference type="Gene3D" id="1.10.10.60">
    <property type="entry name" value="Homeodomain-like"/>
    <property type="match status" value="1"/>
</dbReference>
<keyword evidence="3" id="KW-0804">Transcription</keyword>
<evidence type="ECO:0000256" key="1">
    <source>
        <dbReference type="ARBA" id="ARBA00023015"/>
    </source>
</evidence>
<dbReference type="KEGG" id="ppsc:EHS13_04405"/>
<dbReference type="InterPro" id="IPR009057">
    <property type="entry name" value="Homeodomain-like_sf"/>
</dbReference>
<dbReference type="RefSeq" id="WP_155699200.1">
    <property type="nucleotide sequence ID" value="NZ_CP034235.1"/>
</dbReference>
<dbReference type="GO" id="GO:0003677">
    <property type="term" value="F:DNA binding"/>
    <property type="evidence" value="ECO:0007669"/>
    <property type="project" value="UniProtKB-UniRule"/>
</dbReference>
<feature type="domain" description="HTH tetR-type" evidence="5">
    <location>
        <begin position="6"/>
        <end position="66"/>
    </location>
</feature>
<dbReference type="SUPFAM" id="SSF46689">
    <property type="entry name" value="Homeodomain-like"/>
    <property type="match status" value="1"/>
</dbReference>
<dbReference type="Pfam" id="PF00440">
    <property type="entry name" value="TetR_N"/>
    <property type="match status" value="1"/>
</dbReference>
<dbReference type="EMBL" id="CP034235">
    <property type="protein sequence ID" value="QGQ94202.1"/>
    <property type="molecule type" value="Genomic_DNA"/>
</dbReference>
<dbReference type="AlphaFoldDB" id="A0A6B8RFD8"/>
<keyword evidence="1" id="KW-0805">Transcription regulation</keyword>
<evidence type="ECO:0000256" key="4">
    <source>
        <dbReference type="PROSITE-ProRule" id="PRU00335"/>
    </source>
</evidence>
<dbReference type="PRINTS" id="PR00455">
    <property type="entry name" value="HTHTETR"/>
</dbReference>
<accession>A0A6B8RFD8</accession>
<dbReference type="Gene3D" id="1.10.357.10">
    <property type="entry name" value="Tetracycline Repressor, domain 2"/>
    <property type="match status" value="1"/>
</dbReference>
<dbReference type="OrthoDB" id="9795242at2"/>
<dbReference type="PANTHER" id="PTHR47506:SF1">
    <property type="entry name" value="HTH-TYPE TRANSCRIPTIONAL REGULATOR YJDC"/>
    <property type="match status" value="1"/>
</dbReference>
<reference evidence="7" key="1">
    <citation type="submission" date="2018-11" db="EMBL/GenBank/DDBJ databases">
        <title>Complete genome sequence of Paenibacillus sp. ML311-T8.</title>
        <authorList>
            <person name="Nam Y.-D."/>
            <person name="Kang J."/>
            <person name="Chung W.-H."/>
            <person name="Park Y.S."/>
        </authorList>
    </citation>
    <scope>NUCLEOTIDE SEQUENCE [LARGE SCALE GENOMIC DNA]</scope>
    <source>
        <strain evidence="7">ML311-T8</strain>
    </source>
</reference>
<keyword evidence="7" id="KW-1185">Reference proteome</keyword>
<evidence type="ECO:0000313" key="7">
    <source>
        <dbReference type="Proteomes" id="UP000426246"/>
    </source>
</evidence>
<dbReference type="InterPro" id="IPR001647">
    <property type="entry name" value="HTH_TetR"/>
</dbReference>
<dbReference type="InterPro" id="IPR036271">
    <property type="entry name" value="Tet_transcr_reg_TetR-rel_C_sf"/>
</dbReference>
<evidence type="ECO:0000256" key="3">
    <source>
        <dbReference type="ARBA" id="ARBA00023163"/>
    </source>
</evidence>
<sequence>MSRQKAFEINEAIDKAIDIFWDKGFEGTSMQDIVEALGLSRSSIYETFGSKKELFLVALDRYEDKGSITAKAILYNKEGTAKDILLRYFNQIIEDTQFRSCLMINSSLEMTHHPDVKARVLSSMTESEEGFYQLLIRAEANGELKGNPNIRYLAQHLVNVRNGITVSTLSFDRQVLDNIVNMSLSFLG</sequence>
<dbReference type="SUPFAM" id="SSF48498">
    <property type="entry name" value="Tetracyclin repressor-like, C-terminal domain"/>
    <property type="match status" value="1"/>
</dbReference>
<dbReference type="Proteomes" id="UP000426246">
    <property type="component" value="Chromosome"/>
</dbReference>
<dbReference type="PANTHER" id="PTHR47506">
    <property type="entry name" value="TRANSCRIPTIONAL REGULATORY PROTEIN"/>
    <property type="match status" value="1"/>
</dbReference>
<dbReference type="PROSITE" id="PS50977">
    <property type="entry name" value="HTH_TETR_2"/>
    <property type="match status" value="1"/>
</dbReference>
<evidence type="ECO:0000259" key="5">
    <source>
        <dbReference type="PROSITE" id="PS50977"/>
    </source>
</evidence>
<evidence type="ECO:0000256" key="2">
    <source>
        <dbReference type="ARBA" id="ARBA00023125"/>
    </source>
</evidence>
<feature type="DNA-binding region" description="H-T-H motif" evidence="4">
    <location>
        <begin position="29"/>
        <end position="48"/>
    </location>
</feature>
<evidence type="ECO:0000313" key="6">
    <source>
        <dbReference type="EMBL" id="QGQ94202.1"/>
    </source>
</evidence>
<gene>
    <name evidence="6" type="ORF">EHS13_04405</name>
</gene>
<keyword evidence="2 4" id="KW-0238">DNA-binding</keyword>